<feature type="domain" description="F-box" evidence="1">
    <location>
        <begin position="1"/>
        <end position="43"/>
    </location>
</feature>
<evidence type="ECO:0000313" key="2">
    <source>
        <dbReference type="EMBL" id="PFH53335.1"/>
    </source>
</evidence>
<evidence type="ECO:0000259" key="1">
    <source>
        <dbReference type="PROSITE" id="PS50181"/>
    </source>
</evidence>
<evidence type="ECO:0000313" key="3">
    <source>
        <dbReference type="Proteomes" id="UP000242287"/>
    </source>
</evidence>
<dbReference type="PROSITE" id="PS50181">
    <property type="entry name" value="FBOX"/>
    <property type="match status" value="1"/>
</dbReference>
<reference evidence="2 3" key="1">
    <citation type="submission" date="2014-02" db="EMBL/GenBank/DDBJ databases">
        <title>Transposable element dynamics among asymbiotic and ectomycorrhizal Amanita fungi.</title>
        <authorList>
            <consortium name="DOE Joint Genome Institute"/>
            <person name="Hess J."/>
            <person name="Skrede I."/>
            <person name="Wolfe B."/>
            <person name="LaButti K."/>
            <person name="Ohm R.A."/>
            <person name="Grigoriev I.V."/>
            <person name="Pringle A."/>
        </authorList>
    </citation>
    <scope>NUCLEOTIDE SEQUENCE [LARGE SCALE GENOMIC DNA]</scope>
    <source>
        <strain evidence="2 3">SKay4041</strain>
    </source>
</reference>
<dbReference type="InterPro" id="IPR001810">
    <property type="entry name" value="F-box_dom"/>
</dbReference>
<accession>A0A2A9NQU6</accession>
<name>A0A2A9NQU6_9AGAR</name>
<keyword evidence="3" id="KW-1185">Reference proteome</keyword>
<dbReference type="OrthoDB" id="2980177at2759"/>
<protein>
    <recommendedName>
        <fullName evidence="1">F-box domain-containing protein</fullName>
    </recommendedName>
</protein>
<gene>
    <name evidence="2" type="ORF">AMATHDRAFT_55216</name>
</gene>
<dbReference type="AlphaFoldDB" id="A0A2A9NQU6"/>
<organism evidence="2 3">
    <name type="scientific">Amanita thiersii Skay4041</name>
    <dbReference type="NCBI Taxonomy" id="703135"/>
    <lineage>
        <taxon>Eukaryota</taxon>
        <taxon>Fungi</taxon>
        <taxon>Dikarya</taxon>
        <taxon>Basidiomycota</taxon>
        <taxon>Agaricomycotina</taxon>
        <taxon>Agaricomycetes</taxon>
        <taxon>Agaricomycetidae</taxon>
        <taxon>Agaricales</taxon>
        <taxon>Pluteineae</taxon>
        <taxon>Amanitaceae</taxon>
        <taxon>Amanita</taxon>
    </lineage>
</organism>
<sequence length="384" mass="43607">MEFLPAEIILEIASHLQGKDALNLALTGKTIYAIVIEQLFSCVCISGTTVKDREVSKRCLISLLAEDDKMVGVRELVVGEVVGNRDGESSSTVNDTSNGEFSHLVDEMLTCGWKFPRLHTVHYHSSVLSTRHQMEHFLTFLGRHRDIHNVLVDQIKFGDSFELPRKFTPLHLANLRRVEIYGPVLPLLLGFSLQAHATSDQLGHHFGPLIRACTERETVPLELVHIWWPSQEVFVSLDSDGESSVVLKITDVLKALSSVCGSTLQVLTINSADKDVDENVVEIASSGFPKLQEFEIRPGSLSDEQAHRVHHDYVKMGRIARSLKKLRKLEIFMYRSNREGQNMDREDENWQEPLEQFAGHESLNFLQLHNHTWDRGYKSKHIRV</sequence>
<proteinExistence type="predicted"/>
<dbReference type="Proteomes" id="UP000242287">
    <property type="component" value="Unassembled WGS sequence"/>
</dbReference>
<dbReference type="EMBL" id="KZ301974">
    <property type="protein sequence ID" value="PFH53335.1"/>
    <property type="molecule type" value="Genomic_DNA"/>
</dbReference>